<comment type="caution">
    <text evidence="1">The sequence shown here is derived from an EMBL/GenBank/DDBJ whole genome shotgun (WGS) entry which is preliminary data.</text>
</comment>
<dbReference type="EMBL" id="BAAAPO010000021">
    <property type="protein sequence ID" value="GAA1788948.1"/>
    <property type="molecule type" value="Genomic_DNA"/>
</dbReference>
<name>A0ABP4XPX1_9MICO</name>
<dbReference type="Proteomes" id="UP001499938">
    <property type="component" value="Unassembled WGS sequence"/>
</dbReference>
<evidence type="ECO:0008006" key="3">
    <source>
        <dbReference type="Google" id="ProtNLM"/>
    </source>
</evidence>
<dbReference type="NCBIfam" id="TIGR03544">
    <property type="entry name" value="DivI1A_domain"/>
    <property type="match status" value="1"/>
</dbReference>
<keyword evidence="2" id="KW-1185">Reference proteome</keyword>
<dbReference type="InterPro" id="IPR019933">
    <property type="entry name" value="DivIVA_domain"/>
</dbReference>
<protein>
    <recommendedName>
        <fullName evidence="3">DivIVA domain-containing protein</fullName>
    </recommendedName>
</protein>
<dbReference type="RefSeq" id="WP_344082583.1">
    <property type="nucleotide sequence ID" value="NZ_BAAAPO010000021.1"/>
</dbReference>
<organism evidence="1 2">
    <name type="scientific">Nostocoides veronense</name>
    <dbReference type="NCBI Taxonomy" id="330836"/>
    <lineage>
        <taxon>Bacteria</taxon>
        <taxon>Bacillati</taxon>
        <taxon>Actinomycetota</taxon>
        <taxon>Actinomycetes</taxon>
        <taxon>Micrococcales</taxon>
        <taxon>Intrasporangiaceae</taxon>
        <taxon>Nostocoides</taxon>
    </lineage>
</organism>
<reference evidence="2" key="1">
    <citation type="journal article" date="2019" name="Int. J. Syst. Evol. Microbiol.">
        <title>The Global Catalogue of Microorganisms (GCM) 10K type strain sequencing project: providing services to taxonomists for standard genome sequencing and annotation.</title>
        <authorList>
            <consortium name="The Broad Institute Genomics Platform"/>
            <consortium name="The Broad Institute Genome Sequencing Center for Infectious Disease"/>
            <person name="Wu L."/>
            <person name="Ma J."/>
        </authorList>
    </citation>
    <scope>NUCLEOTIDE SEQUENCE [LARGE SCALE GENOMIC DNA]</scope>
    <source>
        <strain evidence="2">JCM 15592</strain>
    </source>
</reference>
<gene>
    <name evidence="1" type="ORF">GCM10009811_12360</name>
</gene>
<evidence type="ECO:0000313" key="2">
    <source>
        <dbReference type="Proteomes" id="UP001499938"/>
    </source>
</evidence>
<dbReference type="Gene3D" id="6.10.250.660">
    <property type="match status" value="1"/>
</dbReference>
<accession>A0ABP4XPX1</accession>
<sequence>MIWIFFLVVTVLVAAGFAALITRRATYDSMPPPTHTEHDINAARIAKAADIDDLHFDTAFRGYRMDQVDEVLDALRTRLAAYESGDLPTMKLPRVAARRPVERGE</sequence>
<proteinExistence type="predicted"/>
<evidence type="ECO:0000313" key="1">
    <source>
        <dbReference type="EMBL" id="GAA1788948.1"/>
    </source>
</evidence>